<organism evidence="1 2">
    <name type="scientific">Kingella bonacorsii</name>
    <dbReference type="NCBI Taxonomy" id="2796361"/>
    <lineage>
        <taxon>Bacteria</taxon>
        <taxon>Pseudomonadati</taxon>
        <taxon>Pseudomonadota</taxon>
        <taxon>Betaproteobacteria</taxon>
        <taxon>Neisseriales</taxon>
        <taxon>Neisseriaceae</taxon>
        <taxon>Kingella</taxon>
    </lineage>
</organism>
<dbReference type="Proteomes" id="UP000614058">
    <property type="component" value="Unassembled WGS sequence"/>
</dbReference>
<comment type="caution">
    <text evidence="1">The sequence shown here is derived from an EMBL/GenBank/DDBJ whole genome shotgun (WGS) entry which is preliminary data.</text>
</comment>
<dbReference type="EMBL" id="JAEHNZ010000003">
    <property type="protein sequence ID" value="MBK0396781.1"/>
    <property type="molecule type" value="Genomic_DNA"/>
</dbReference>
<protein>
    <submittedName>
        <fullName evidence="1">Uncharacterized protein</fullName>
    </submittedName>
</protein>
<gene>
    <name evidence="1" type="ORF">JDW22_09405</name>
</gene>
<reference evidence="1 2" key="1">
    <citation type="journal article" date="2021" name="Pathogens">
        <title>Isolation and Characterization of Kingella bonacorsii sp. nov., A Novel Kingella Species Detected in a Stable Periodontitis Subject.</title>
        <authorList>
            <person name="Antezack A."/>
            <person name="Boxberger M."/>
            <person name="Rolland C."/>
            <person name="Monnet-Corti V."/>
            <person name="La Scola B."/>
        </authorList>
    </citation>
    <scope>NUCLEOTIDE SEQUENCE [LARGE SCALE GENOMIC DNA]</scope>
    <source>
        <strain evidence="1 2">Marseille-Q4569</strain>
    </source>
</reference>
<accession>A0ABS1BU08</accession>
<dbReference type="RefSeq" id="WP_200522848.1">
    <property type="nucleotide sequence ID" value="NZ_JAEHNZ010000003.1"/>
</dbReference>
<sequence length="344" mass="37793">MSGNDSVSGCLAAVRQNLPAYRASVQQAAQLLANADALAQYDNFDYVINDVTRDAFPPFAPLAQQHTAAAVDRAENRHPAALARVCRNIHTGRVLLRAHGGLIDTMIGNAIVVRNTALAAEMLAEQPAWATHLPDNCAAAFAPFARGEPNLCAAMQGEFRYFDDMMRNWLASDAADEDKASMDAKQLLQNPVARSLLFSPEHTRRLHAQNLAHYCTAENQAAVAQDRQPENTPPAHNARNIALRPACWGNFIGCVLLDNDTADYNVYSERLLDTAMQQRAFQAALALYALPPAQRRAALPQILAQHRSPARKLSYHETTRQITFERYDRRENAAAQGVAVNVDG</sequence>
<proteinExistence type="predicted"/>
<evidence type="ECO:0000313" key="2">
    <source>
        <dbReference type="Proteomes" id="UP000614058"/>
    </source>
</evidence>
<keyword evidence="2" id="KW-1185">Reference proteome</keyword>
<evidence type="ECO:0000313" key="1">
    <source>
        <dbReference type="EMBL" id="MBK0396781.1"/>
    </source>
</evidence>
<name>A0ABS1BU08_9NEIS</name>